<evidence type="ECO:0000256" key="2">
    <source>
        <dbReference type="SAM" id="MobiDB-lite"/>
    </source>
</evidence>
<keyword evidence="3" id="KW-1133">Transmembrane helix</keyword>
<dbReference type="AlphaFoldDB" id="A0A6L2LW84"/>
<feature type="non-terminal residue" evidence="4">
    <location>
        <position position="949"/>
    </location>
</feature>
<accession>A0A6L2LW84</accession>
<organism evidence="4">
    <name type="scientific">Tanacetum cinerariifolium</name>
    <name type="common">Dalmatian daisy</name>
    <name type="synonym">Chrysanthemum cinerariifolium</name>
    <dbReference type="NCBI Taxonomy" id="118510"/>
    <lineage>
        <taxon>Eukaryota</taxon>
        <taxon>Viridiplantae</taxon>
        <taxon>Streptophyta</taxon>
        <taxon>Embryophyta</taxon>
        <taxon>Tracheophyta</taxon>
        <taxon>Spermatophyta</taxon>
        <taxon>Magnoliopsida</taxon>
        <taxon>eudicotyledons</taxon>
        <taxon>Gunneridae</taxon>
        <taxon>Pentapetalae</taxon>
        <taxon>asterids</taxon>
        <taxon>campanulids</taxon>
        <taxon>Asterales</taxon>
        <taxon>Asteraceae</taxon>
        <taxon>Asteroideae</taxon>
        <taxon>Anthemideae</taxon>
        <taxon>Anthemidinae</taxon>
        <taxon>Tanacetum</taxon>
    </lineage>
</organism>
<keyword evidence="3" id="KW-0472">Membrane</keyword>
<protein>
    <submittedName>
        <fullName evidence="4">E-beta-farnesene synthase</fullName>
    </submittedName>
</protein>
<feature type="transmembrane region" description="Helical" evidence="3">
    <location>
        <begin position="97"/>
        <end position="118"/>
    </location>
</feature>
<evidence type="ECO:0000256" key="3">
    <source>
        <dbReference type="SAM" id="Phobius"/>
    </source>
</evidence>
<comment type="caution">
    <text evidence="4">The sequence shown here is derived from an EMBL/GenBank/DDBJ whole genome shotgun (WGS) entry which is preliminary data.</text>
</comment>
<feature type="transmembrane region" description="Helical" evidence="3">
    <location>
        <begin position="69"/>
        <end position="91"/>
    </location>
</feature>
<feature type="compositionally biased region" description="Pro residues" evidence="2">
    <location>
        <begin position="739"/>
        <end position="754"/>
    </location>
</feature>
<sequence>MEQQGNDVASWWPWNMFEVLVRCYGDVMEPTPLQTVTPMKLKTYTFPTERMRSIISMVSISLEGFLPSILLLVVIIVAVVIVAVILVVVVIDVIVGVVIVVARIGVVVVMIIGIVFIVDGGVSHIIKLLFVIIDEQWFDLTKDTLREALQITPVDNNNAFSSPPTPDALINFVNDLGYPKVVKNLSDVVTNDMFQPWRALIIIINLCLTGKTSGFERPRAPVLQILWDKNNLTQHTQGKKKATLIVILSVRFTKLVIYYLQSKHKFHSRPDSLLHLPNEEHVLGYLKFTAKGTKREVFGMPISNELITANIQEEQYYKEYLEKVSKHQRYLASEEGSDLESPAPKPTKATKKSKHSAPKAYLRLPVIKPGIPEKEPRFYDEEADLQRAVEESLKSVHDAPRGPLPPMVIREPDSGKFQPLPEVQGKGKEKVSDEQVAHDLLTLRAPKKESPVEQYIFQRRTPASTEPSDEEVPPMVEVEAQDEGHTGPNPGVPTEGQAGSDPDVSTQLHPEQMDEGFTVTAYPNVQENCKLTVEEHVILEEPASSTGTLSSLQHLAKDFNFGDLFFNDKPYEAENEKTTAQTKAESMVLESPNVHRPLQATATKTTMTTTTTHPPPPQPQQSTTDSMLIKHIDELEHIMVNLIQDKKNLEERLDSHRARLYTLENLDIPQQRLFKAEMKEILHQRIWETNSYKAHEDHMMLYEALEKSMNRDHTKELLKDLAEARRKKKKRHDSSKTPPGSPPHQPPPPPPPAGPSRTSRSPGASGSSQVPPLPPRPPSTNQEGQSHGSTAPSSLKTASSVEYTAWTTTDIRLRPFVSSIPKDLHMDDDMAPDAQAHWSDDDDIENTHIPKVNLQQDWWKPLEEDRHAAPEHAWSIDMCKDYAKTVKNQSKPSNIGHKIGSLHQKPDQWAFFYNNQANEAKCQKIESLRSILAIYLKSKSMEKGKSKFK</sequence>
<feature type="coiled-coil region" evidence="1">
    <location>
        <begin position="632"/>
        <end position="666"/>
    </location>
</feature>
<proteinExistence type="predicted"/>
<keyword evidence="3" id="KW-0812">Transmembrane</keyword>
<dbReference type="PROSITE" id="PS50330">
    <property type="entry name" value="UIM"/>
    <property type="match status" value="1"/>
</dbReference>
<feature type="region of interest" description="Disordered" evidence="2">
    <location>
        <begin position="481"/>
        <end position="508"/>
    </location>
</feature>
<dbReference type="EMBL" id="BKCJ010005222">
    <property type="protein sequence ID" value="GEU65550.1"/>
    <property type="molecule type" value="Genomic_DNA"/>
</dbReference>
<feature type="region of interest" description="Disordered" evidence="2">
    <location>
        <begin position="332"/>
        <end position="358"/>
    </location>
</feature>
<feature type="region of interest" description="Disordered" evidence="2">
    <location>
        <begin position="723"/>
        <end position="798"/>
    </location>
</feature>
<name>A0A6L2LW84_TANCI</name>
<evidence type="ECO:0000256" key="1">
    <source>
        <dbReference type="SAM" id="Coils"/>
    </source>
</evidence>
<feature type="compositionally biased region" description="Polar residues" evidence="2">
    <location>
        <begin position="779"/>
        <end position="798"/>
    </location>
</feature>
<evidence type="ECO:0000313" key="4">
    <source>
        <dbReference type="EMBL" id="GEU65550.1"/>
    </source>
</evidence>
<reference evidence="4" key="1">
    <citation type="journal article" date="2019" name="Sci. Rep.">
        <title>Draft genome of Tanacetum cinerariifolium, the natural source of mosquito coil.</title>
        <authorList>
            <person name="Yamashiro T."/>
            <person name="Shiraishi A."/>
            <person name="Satake H."/>
            <person name="Nakayama K."/>
        </authorList>
    </citation>
    <scope>NUCLEOTIDE SEQUENCE</scope>
</reference>
<dbReference type="InterPro" id="IPR003903">
    <property type="entry name" value="UIM_dom"/>
</dbReference>
<gene>
    <name evidence="4" type="ORF">Tci_037528</name>
</gene>
<keyword evidence="1" id="KW-0175">Coiled coil</keyword>
<feature type="compositionally biased region" description="Basic residues" evidence="2">
    <location>
        <begin position="348"/>
        <end position="357"/>
    </location>
</feature>